<dbReference type="RefSeq" id="WP_135868809.1">
    <property type="nucleotide sequence ID" value="NZ_SRSC01000001.1"/>
</dbReference>
<reference evidence="8 9" key="1">
    <citation type="submission" date="2019-04" db="EMBL/GenBank/DDBJ databases">
        <title>Geobacter oryzae sp. nov., ferric-reducing bacteria isolated from paddy soil.</title>
        <authorList>
            <person name="Xu Z."/>
            <person name="Masuda Y."/>
            <person name="Itoh H."/>
            <person name="Senoo K."/>
        </authorList>
    </citation>
    <scope>NUCLEOTIDE SEQUENCE [LARGE SCALE GENOMIC DNA]</scope>
    <source>
        <strain evidence="8 9">Red111</strain>
    </source>
</reference>
<dbReference type="InterPro" id="IPR036866">
    <property type="entry name" value="RibonucZ/Hydroxyglut_hydro"/>
</dbReference>
<keyword evidence="6" id="KW-0408">Iron</keyword>
<dbReference type="InterPro" id="IPR001226">
    <property type="entry name" value="Flavodoxin_CS"/>
</dbReference>
<dbReference type="InterPro" id="IPR029039">
    <property type="entry name" value="Flavoprotein-like_sf"/>
</dbReference>
<evidence type="ECO:0000256" key="1">
    <source>
        <dbReference type="ARBA" id="ARBA00001917"/>
    </source>
</evidence>
<dbReference type="Gene3D" id="3.40.50.360">
    <property type="match status" value="1"/>
</dbReference>
<name>A0A4S1CL86_9BACT</name>
<dbReference type="CDD" id="cd07709">
    <property type="entry name" value="flavodiiron_proteins_MBL-fold"/>
    <property type="match status" value="1"/>
</dbReference>
<dbReference type="SUPFAM" id="SSF56281">
    <property type="entry name" value="Metallo-hydrolase/oxidoreductase"/>
    <property type="match status" value="1"/>
</dbReference>
<evidence type="ECO:0000256" key="6">
    <source>
        <dbReference type="ARBA" id="ARBA00023004"/>
    </source>
</evidence>
<keyword evidence="4" id="KW-0813">Transport</keyword>
<organism evidence="8 9">
    <name type="scientific">Geomonas terrae</name>
    <dbReference type="NCBI Taxonomy" id="2562681"/>
    <lineage>
        <taxon>Bacteria</taxon>
        <taxon>Pseudomonadati</taxon>
        <taxon>Thermodesulfobacteriota</taxon>
        <taxon>Desulfuromonadia</taxon>
        <taxon>Geobacterales</taxon>
        <taxon>Geobacteraceae</taxon>
        <taxon>Geomonas</taxon>
    </lineage>
</organism>
<comment type="caution">
    <text evidence="8">The sequence shown here is derived from an EMBL/GenBank/DDBJ whole genome shotgun (WGS) entry which is preliminary data.</text>
</comment>
<dbReference type="Proteomes" id="UP000306416">
    <property type="component" value="Unassembled WGS sequence"/>
</dbReference>
<dbReference type="Pfam" id="PF19583">
    <property type="entry name" value="ODP"/>
    <property type="match status" value="1"/>
</dbReference>
<dbReference type="GO" id="GO:0046872">
    <property type="term" value="F:metal ion binding"/>
    <property type="evidence" value="ECO:0007669"/>
    <property type="project" value="InterPro"/>
</dbReference>
<dbReference type="GO" id="GO:0016491">
    <property type="term" value="F:oxidoreductase activity"/>
    <property type="evidence" value="ECO:0007669"/>
    <property type="project" value="InterPro"/>
</dbReference>
<dbReference type="AlphaFoldDB" id="A0A4S1CL86"/>
<dbReference type="InterPro" id="IPR001279">
    <property type="entry name" value="Metallo-B-lactamas"/>
</dbReference>
<keyword evidence="9" id="KW-1185">Reference proteome</keyword>
<dbReference type="Gene3D" id="3.60.15.10">
    <property type="entry name" value="Ribonuclease Z/Hydroxyacylglutathione hydrolase-like"/>
    <property type="match status" value="1"/>
</dbReference>
<dbReference type="PROSITE" id="PS00201">
    <property type="entry name" value="FLAVODOXIN"/>
    <property type="match status" value="1"/>
</dbReference>
<dbReference type="PIRSF" id="PIRSF005243">
    <property type="entry name" value="ROO"/>
    <property type="match status" value="1"/>
</dbReference>
<protein>
    <submittedName>
        <fullName evidence="8">FprA family A-type flavoprotein</fullName>
    </submittedName>
</protein>
<feature type="domain" description="Flavodoxin-like" evidence="7">
    <location>
        <begin position="251"/>
        <end position="389"/>
    </location>
</feature>
<dbReference type="InterPro" id="IPR016440">
    <property type="entry name" value="Rubredoxin-O_OxRdtase"/>
</dbReference>
<evidence type="ECO:0000313" key="8">
    <source>
        <dbReference type="EMBL" id="TGU74479.1"/>
    </source>
</evidence>
<evidence type="ECO:0000259" key="7">
    <source>
        <dbReference type="PROSITE" id="PS50902"/>
    </source>
</evidence>
<dbReference type="GO" id="GO:0009055">
    <property type="term" value="F:electron transfer activity"/>
    <property type="evidence" value="ECO:0007669"/>
    <property type="project" value="InterPro"/>
</dbReference>
<evidence type="ECO:0000256" key="5">
    <source>
        <dbReference type="ARBA" id="ARBA00022982"/>
    </source>
</evidence>
<dbReference type="InterPro" id="IPR051285">
    <property type="entry name" value="NADH_oxidoreductase_modular"/>
</dbReference>
<proteinExistence type="inferred from homology"/>
<evidence type="ECO:0000256" key="4">
    <source>
        <dbReference type="ARBA" id="ARBA00022448"/>
    </source>
</evidence>
<evidence type="ECO:0000256" key="3">
    <source>
        <dbReference type="ARBA" id="ARBA00007121"/>
    </source>
</evidence>
<dbReference type="PROSITE" id="PS50902">
    <property type="entry name" value="FLAVODOXIN_LIKE"/>
    <property type="match status" value="1"/>
</dbReference>
<dbReference type="InterPro" id="IPR008254">
    <property type="entry name" value="Flavodoxin/NO_synth"/>
</dbReference>
<dbReference type="PANTHER" id="PTHR32145:SF11">
    <property type="entry name" value="DIFLAVIN FLAVOPROTEIN A 2-RELATED"/>
    <property type="match status" value="1"/>
</dbReference>
<sequence length="395" mass="43955">MSAAVELGKGLHWIGVKDPSLAVFDDLFPTEHGTTYNSYLVQGESHIAIIDTVKAKRFDEYLEKIRSLVDPACVDYIVVNHSEPDHSGSLSKLLQHCPKATVVSSQAARTFLGNQIHTPFESKIVKDNDQIDLGGRTLRFISAPFLHWPDTMFTLLEEDRALFSCDAFGSHFSPEALFADECPDFSGETRFYFDCIMRPFKERILQAVAKLDGVELNMLCPSHGPVYRADARKAIDMYRKWSEPKAAGRRIAVFYISPHGNTEQMAEAVAKGAGEVGVHVTLCHINHASVADIRDLMEECDALIFGTPTINRDIPKPMWDVLAYLSTVSLKGNVGGIFGSYGWSGEACRMAEERLKSMNFKLPHPFVRSPFMPKPEVIAECEALGRAVAEEVLKK</sequence>
<dbReference type="InterPro" id="IPR045761">
    <property type="entry name" value="ODP_dom"/>
</dbReference>
<evidence type="ECO:0000313" key="9">
    <source>
        <dbReference type="Proteomes" id="UP000306416"/>
    </source>
</evidence>
<evidence type="ECO:0000256" key="2">
    <source>
        <dbReference type="ARBA" id="ARBA00001962"/>
    </source>
</evidence>
<dbReference type="Pfam" id="PF00258">
    <property type="entry name" value="Flavodoxin_1"/>
    <property type="match status" value="1"/>
</dbReference>
<comment type="cofactor">
    <cofactor evidence="1">
        <name>FMN</name>
        <dbReference type="ChEBI" id="CHEBI:58210"/>
    </cofactor>
</comment>
<dbReference type="GO" id="GO:0010181">
    <property type="term" value="F:FMN binding"/>
    <property type="evidence" value="ECO:0007669"/>
    <property type="project" value="InterPro"/>
</dbReference>
<dbReference type="EMBL" id="SRSC01000001">
    <property type="protein sequence ID" value="TGU74479.1"/>
    <property type="molecule type" value="Genomic_DNA"/>
</dbReference>
<gene>
    <name evidence="8" type="ORF">E4633_03175</name>
</gene>
<comment type="similarity">
    <text evidence="3">In the N-terminal section; belongs to the zinc metallo-hydrolase group 3 family.</text>
</comment>
<keyword evidence="5" id="KW-0249">Electron transport</keyword>
<dbReference type="PANTHER" id="PTHR32145">
    <property type="entry name" value="DIFLAVIN FLAVOPROTEIN A 2-RELATED"/>
    <property type="match status" value="1"/>
</dbReference>
<dbReference type="SMART" id="SM00849">
    <property type="entry name" value="Lactamase_B"/>
    <property type="match status" value="1"/>
</dbReference>
<dbReference type="SUPFAM" id="SSF52218">
    <property type="entry name" value="Flavoproteins"/>
    <property type="match status" value="1"/>
</dbReference>
<accession>A0A4S1CL86</accession>
<comment type="cofactor">
    <cofactor evidence="2">
        <name>Fe cation</name>
        <dbReference type="ChEBI" id="CHEBI:24875"/>
    </cofactor>
</comment>